<gene>
    <name evidence="3" type="ORF">PCOR1329_LOCUS52090</name>
</gene>
<keyword evidence="2" id="KW-0732">Signal</keyword>
<feature type="region of interest" description="Disordered" evidence="1">
    <location>
        <begin position="390"/>
        <end position="411"/>
    </location>
</feature>
<feature type="chain" id="PRO_5046454569" description="F5/8 type C domain-containing protein" evidence="2">
    <location>
        <begin position="32"/>
        <end position="411"/>
    </location>
</feature>
<evidence type="ECO:0008006" key="5">
    <source>
        <dbReference type="Google" id="ProtNLM"/>
    </source>
</evidence>
<comment type="caution">
    <text evidence="3">The sequence shown here is derived from an EMBL/GenBank/DDBJ whole genome shotgun (WGS) entry which is preliminary data.</text>
</comment>
<accession>A0ABN9UZM5</accession>
<proteinExistence type="predicted"/>
<dbReference type="EMBL" id="CAUYUJ010016334">
    <property type="protein sequence ID" value="CAK0864136.1"/>
    <property type="molecule type" value="Genomic_DNA"/>
</dbReference>
<dbReference type="Proteomes" id="UP001189429">
    <property type="component" value="Unassembled WGS sequence"/>
</dbReference>
<keyword evidence="4" id="KW-1185">Reference proteome</keyword>
<protein>
    <recommendedName>
        <fullName evidence="5">F5/8 type C domain-containing protein</fullName>
    </recommendedName>
</protein>
<dbReference type="Gene3D" id="2.60.120.260">
    <property type="entry name" value="Galactose-binding domain-like"/>
    <property type="match status" value="1"/>
</dbReference>
<evidence type="ECO:0000313" key="3">
    <source>
        <dbReference type="EMBL" id="CAK0864136.1"/>
    </source>
</evidence>
<evidence type="ECO:0000256" key="1">
    <source>
        <dbReference type="SAM" id="MobiDB-lite"/>
    </source>
</evidence>
<name>A0ABN9UZM5_9DINO</name>
<feature type="region of interest" description="Disordered" evidence="1">
    <location>
        <begin position="78"/>
        <end position="98"/>
    </location>
</feature>
<evidence type="ECO:0000313" key="4">
    <source>
        <dbReference type="Proteomes" id="UP001189429"/>
    </source>
</evidence>
<dbReference type="InterPro" id="IPR008979">
    <property type="entry name" value="Galactose-bd-like_sf"/>
</dbReference>
<organism evidence="3 4">
    <name type="scientific">Prorocentrum cordatum</name>
    <dbReference type="NCBI Taxonomy" id="2364126"/>
    <lineage>
        <taxon>Eukaryota</taxon>
        <taxon>Sar</taxon>
        <taxon>Alveolata</taxon>
        <taxon>Dinophyceae</taxon>
        <taxon>Prorocentrales</taxon>
        <taxon>Prorocentraceae</taxon>
        <taxon>Prorocentrum</taxon>
    </lineage>
</organism>
<sequence>MCMLLFLPPAMARFLLSTVFWLSPSIGGTAAMTVVSTNQSLGVANRGAEATTASASTATPSEVPTTVGYNNALQQEPKLTNGDFSSGSNTHSILSNRPSPDPVVGDSYYFDLGGVYDVASIAIAPGNAKWGGTECPKVINIYTSSSLNGPWAMSQAITNGDSSPARKDFSLALMTTQFVRLHFVSSHGNSHVLVRQVAFFASQATPSPTPYPTFYPTAYPTAFPTSSPTAIPTGGSAAAVGDPHRQNVHGERFDLMKAGTHVLINIPRGLSAEDAFLRVQADARRLGGHCADMYFQALNVSGYWAEAEQVGGYHFSVSQSSAEVPEWLALGPVQLKVIHGHTDSGSLYLNVFVKHLGRAGFAVGGLLGEDDHTDVTLPSELCATRTELHEPAYRDGPSGSNTSSVALASYA</sequence>
<reference evidence="3" key="1">
    <citation type="submission" date="2023-10" db="EMBL/GenBank/DDBJ databases">
        <authorList>
            <person name="Chen Y."/>
            <person name="Shah S."/>
            <person name="Dougan E. K."/>
            <person name="Thang M."/>
            <person name="Chan C."/>
        </authorList>
    </citation>
    <scope>NUCLEOTIDE SEQUENCE [LARGE SCALE GENOMIC DNA]</scope>
</reference>
<feature type="signal peptide" evidence="2">
    <location>
        <begin position="1"/>
        <end position="31"/>
    </location>
</feature>
<evidence type="ECO:0000256" key="2">
    <source>
        <dbReference type="SAM" id="SignalP"/>
    </source>
</evidence>
<feature type="compositionally biased region" description="Polar residues" evidence="1">
    <location>
        <begin position="398"/>
        <end position="411"/>
    </location>
</feature>
<dbReference type="SUPFAM" id="SSF49785">
    <property type="entry name" value="Galactose-binding domain-like"/>
    <property type="match status" value="1"/>
</dbReference>